<dbReference type="PANTHER" id="PTHR30246">
    <property type="entry name" value="2-KETO-3-DEOXY-6-PHOSPHOGLUCONATE ALDOLASE"/>
    <property type="match status" value="1"/>
</dbReference>
<evidence type="ECO:0000256" key="5">
    <source>
        <dbReference type="ARBA" id="ARBA00023277"/>
    </source>
</evidence>
<dbReference type="CDD" id="cd00452">
    <property type="entry name" value="KDPG_aldolase"/>
    <property type="match status" value="1"/>
</dbReference>
<organism evidence="6 7">
    <name type="scientific">Salix suchowensis</name>
    <dbReference type="NCBI Taxonomy" id="1278906"/>
    <lineage>
        <taxon>Eukaryota</taxon>
        <taxon>Viridiplantae</taxon>
        <taxon>Streptophyta</taxon>
        <taxon>Embryophyta</taxon>
        <taxon>Tracheophyta</taxon>
        <taxon>Spermatophyta</taxon>
        <taxon>Magnoliopsida</taxon>
        <taxon>eudicotyledons</taxon>
        <taxon>Gunneridae</taxon>
        <taxon>Pentapetalae</taxon>
        <taxon>rosids</taxon>
        <taxon>fabids</taxon>
        <taxon>Malpighiales</taxon>
        <taxon>Salicaceae</taxon>
        <taxon>Saliceae</taxon>
        <taxon>Salix</taxon>
    </lineage>
</organism>
<keyword evidence="7" id="KW-1185">Reference proteome</keyword>
<keyword evidence="5" id="KW-0119">Carbohydrate metabolism</keyword>
<evidence type="ECO:0000313" key="7">
    <source>
        <dbReference type="Proteomes" id="UP001141253"/>
    </source>
</evidence>
<dbReference type="EMBL" id="JAPFFI010000005">
    <property type="protein sequence ID" value="KAJ6392940.1"/>
    <property type="molecule type" value="Genomic_DNA"/>
</dbReference>
<evidence type="ECO:0000256" key="1">
    <source>
        <dbReference type="ARBA" id="ARBA00004761"/>
    </source>
</evidence>
<comment type="similarity">
    <text evidence="2">Belongs to the KHG/KDPG aldolase family.</text>
</comment>
<proteinExistence type="inferred from homology"/>
<sequence>MDMVAASWRLTPQSLPLLPPKVRSFRVSSSSSSSSLSLSPVIQKTLSLIQNSGVIACLRANSAELAYEAATATLDGGISVLEIVMSTPGVFQVLRQLVNDYPTLALGVGTALNAEDARNAMNAGAKFFMSPATVKDIMEDVVKDEILCIPGVMTPTEILSAYDAGAKIVKVYPVSALGGVQYISALKKPFPHIPMVASQGIMIDSIGEYISSGASSVVLSDAIFDKGAMAQRNFNAIHQLASLAALEGKEAVERKRSFTPN</sequence>
<dbReference type="PANTHER" id="PTHR30246:SF1">
    <property type="entry name" value="2-DEHYDRO-3-DEOXY-6-PHOSPHOGALACTONATE ALDOLASE-RELATED"/>
    <property type="match status" value="1"/>
</dbReference>
<dbReference type="Proteomes" id="UP001141253">
    <property type="component" value="Chromosome 1"/>
</dbReference>
<comment type="pathway">
    <text evidence="1">Carbohydrate acid metabolism.</text>
</comment>
<dbReference type="InterPro" id="IPR000887">
    <property type="entry name" value="Aldlse_KDPG_KHG"/>
</dbReference>
<comment type="caution">
    <text evidence="6">The sequence shown here is derived from an EMBL/GenBank/DDBJ whole genome shotgun (WGS) entry which is preliminary data.</text>
</comment>
<evidence type="ECO:0000256" key="4">
    <source>
        <dbReference type="ARBA" id="ARBA00023239"/>
    </source>
</evidence>
<evidence type="ECO:0000256" key="3">
    <source>
        <dbReference type="ARBA" id="ARBA00011233"/>
    </source>
</evidence>
<dbReference type="SUPFAM" id="SSF51569">
    <property type="entry name" value="Aldolase"/>
    <property type="match status" value="1"/>
</dbReference>
<dbReference type="Gene3D" id="3.20.20.70">
    <property type="entry name" value="Aldolase class I"/>
    <property type="match status" value="1"/>
</dbReference>
<reference evidence="6" key="1">
    <citation type="submission" date="2022-10" db="EMBL/GenBank/DDBJ databases">
        <authorList>
            <person name="Hyden B.L."/>
            <person name="Feng K."/>
            <person name="Yates T."/>
            <person name="Jawdy S."/>
            <person name="Smart L.B."/>
            <person name="Muchero W."/>
        </authorList>
    </citation>
    <scope>NUCLEOTIDE SEQUENCE</scope>
    <source>
        <tissue evidence="6">Shoot tip</tissue>
    </source>
</reference>
<keyword evidence="4" id="KW-0456">Lyase</keyword>
<dbReference type="InterPro" id="IPR013785">
    <property type="entry name" value="Aldolase_TIM"/>
</dbReference>
<evidence type="ECO:0000313" key="6">
    <source>
        <dbReference type="EMBL" id="KAJ6392940.1"/>
    </source>
</evidence>
<dbReference type="Pfam" id="PF01081">
    <property type="entry name" value="Aldolase"/>
    <property type="match status" value="1"/>
</dbReference>
<reference evidence="6" key="2">
    <citation type="journal article" date="2023" name="Int. J. Mol. Sci.">
        <title>De Novo Assembly and Annotation of 11 Diverse Shrub Willow (Salix) Genomes Reveals Novel Gene Organization in Sex-Linked Regions.</title>
        <authorList>
            <person name="Hyden B."/>
            <person name="Feng K."/>
            <person name="Yates T.B."/>
            <person name="Jawdy S."/>
            <person name="Cereghino C."/>
            <person name="Smart L.B."/>
            <person name="Muchero W."/>
        </authorList>
    </citation>
    <scope>NUCLEOTIDE SEQUENCE</scope>
    <source>
        <tissue evidence="6">Shoot tip</tissue>
    </source>
</reference>
<name>A0ABQ9C292_9ROSI</name>
<comment type="subunit">
    <text evidence="3">Homotrimer.</text>
</comment>
<gene>
    <name evidence="6" type="ORF">OIU77_022423</name>
</gene>
<accession>A0ABQ9C292</accession>
<evidence type="ECO:0000256" key="2">
    <source>
        <dbReference type="ARBA" id="ARBA00006906"/>
    </source>
</evidence>
<protein>
    <submittedName>
        <fullName evidence="6">Uncharacterized protein</fullName>
    </submittedName>
</protein>